<gene>
    <name evidence="2" type="ORF">C3E78_06685</name>
</gene>
<feature type="region of interest" description="Disordered" evidence="1">
    <location>
        <begin position="78"/>
        <end position="99"/>
    </location>
</feature>
<proteinExistence type="predicted"/>
<reference evidence="3" key="1">
    <citation type="submission" date="2018-01" db="EMBL/GenBank/DDBJ databases">
        <authorList>
            <person name="Li J."/>
        </authorList>
    </citation>
    <scope>NUCLEOTIDE SEQUENCE [LARGE SCALE GENOMIC DNA]</scope>
    <source>
        <strain evidence="3">592</strain>
    </source>
</reference>
<dbReference type="KEGG" id="aez:C3E78_06685"/>
<protein>
    <submittedName>
        <fullName evidence="2">Uncharacterized protein</fullName>
    </submittedName>
</protein>
<dbReference type="EMBL" id="CP026952">
    <property type="protein sequence ID" value="AWB91910.1"/>
    <property type="molecule type" value="Genomic_DNA"/>
</dbReference>
<dbReference type="Proteomes" id="UP000244384">
    <property type="component" value="Chromosome"/>
</dbReference>
<sequence length="143" mass="16074">MPDVIGLGDGVAGELRRFVGVECSQVVSVRARVELMTGHVQVELLQVLAERRDVLEGQLPHWRDLVLASPQLAFLLAAPRHEDDGSQRRDDQHQHQQLHGRILSLWGKKPWSCGLDDCDREPTSKTLRPADRSHPGARPRTLK</sequence>
<accession>A0A2S0WKZ3</accession>
<name>A0A2S0WKZ3_9ACTN</name>
<dbReference type="AlphaFoldDB" id="A0A2S0WKZ3"/>
<feature type="compositionally biased region" description="Basic and acidic residues" evidence="1">
    <location>
        <begin position="79"/>
        <end position="94"/>
    </location>
</feature>
<keyword evidence="3" id="KW-1185">Reference proteome</keyword>
<evidence type="ECO:0000313" key="3">
    <source>
        <dbReference type="Proteomes" id="UP000244384"/>
    </source>
</evidence>
<feature type="region of interest" description="Disordered" evidence="1">
    <location>
        <begin position="117"/>
        <end position="143"/>
    </location>
</feature>
<feature type="compositionally biased region" description="Basic and acidic residues" evidence="1">
    <location>
        <begin position="120"/>
        <end position="134"/>
    </location>
</feature>
<organism evidence="2 3">
    <name type="scientific">Aeromicrobium chenweiae</name>
    <dbReference type="NCBI Taxonomy" id="2079793"/>
    <lineage>
        <taxon>Bacteria</taxon>
        <taxon>Bacillati</taxon>
        <taxon>Actinomycetota</taxon>
        <taxon>Actinomycetes</taxon>
        <taxon>Propionibacteriales</taxon>
        <taxon>Nocardioidaceae</taxon>
        <taxon>Aeromicrobium</taxon>
    </lineage>
</organism>
<evidence type="ECO:0000256" key="1">
    <source>
        <dbReference type="SAM" id="MobiDB-lite"/>
    </source>
</evidence>
<evidence type="ECO:0000313" key="2">
    <source>
        <dbReference type="EMBL" id="AWB91910.1"/>
    </source>
</evidence>